<dbReference type="PANTHER" id="PTHR43820">
    <property type="entry name" value="HIGH-AFFINITY BRANCHED-CHAIN AMINO ACID TRANSPORT ATP-BINDING PROTEIN LIVF"/>
    <property type="match status" value="1"/>
</dbReference>
<evidence type="ECO:0000256" key="4">
    <source>
        <dbReference type="ARBA" id="ARBA00022840"/>
    </source>
</evidence>
<reference evidence="7 8" key="1">
    <citation type="submission" date="2020-07" db="EMBL/GenBank/DDBJ databases">
        <title>Sequencing the genomes of 1000 actinobacteria strains.</title>
        <authorList>
            <person name="Klenk H.-P."/>
        </authorList>
    </citation>
    <scope>NUCLEOTIDE SEQUENCE [LARGE SCALE GENOMIC DNA]</scope>
    <source>
        <strain evidence="7 8">LI1</strain>
    </source>
</reference>
<protein>
    <submittedName>
        <fullName evidence="7">Branched-chain amino acid transport system ATP-binding protein</fullName>
    </submittedName>
</protein>
<evidence type="ECO:0000256" key="3">
    <source>
        <dbReference type="ARBA" id="ARBA00022741"/>
    </source>
</evidence>
<keyword evidence="8" id="KW-1185">Reference proteome</keyword>
<accession>A0A7Z0J6G6</accession>
<dbReference type="InterPro" id="IPR017871">
    <property type="entry name" value="ABC_transporter-like_CS"/>
</dbReference>
<dbReference type="InterPro" id="IPR003593">
    <property type="entry name" value="AAA+_ATPase"/>
</dbReference>
<evidence type="ECO:0000256" key="2">
    <source>
        <dbReference type="ARBA" id="ARBA00022448"/>
    </source>
</evidence>
<dbReference type="SUPFAM" id="SSF52540">
    <property type="entry name" value="P-loop containing nucleoside triphosphate hydrolases"/>
    <property type="match status" value="1"/>
</dbReference>
<keyword evidence="4 7" id="KW-0067">ATP-binding</keyword>
<dbReference type="Pfam" id="PF00005">
    <property type="entry name" value="ABC_tran"/>
    <property type="match status" value="1"/>
</dbReference>
<dbReference type="AlphaFoldDB" id="A0A7Z0J6G6"/>
<comment type="caution">
    <text evidence="7">The sequence shown here is derived from an EMBL/GenBank/DDBJ whole genome shotgun (WGS) entry which is preliminary data.</text>
</comment>
<dbReference type="GO" id="GO:0005524">
    <property type="term" value="F:ATP binding"/>
    <property type="evidence" value="ECO:0007669"/>
    <property type="project" value="UniProtKB-KW"/>
</dbReference>
<dbReference type="Proteomes" id="UP000537260">
    <property type="component" value="Unassembled WGS sequence"/>
</dbReference>
<dbReference type="InterPro" id="IPR027417">
    <property type="entry name" value="P-loop_NTPase"/>
</dbReference>
<dbReference type="Gene3D" id="3.40.50.300">
    <property type="entry name" value="P-loop containing nucleotide triphosphate hydrolases"/>
    <property type="match status" value="1"/>
</dbReference>
<dbReference type="GO" id="GO:0016887">
    <property type="term" value="F:ATP hydrolysis activity"/>
    <property type="evidence" value="ECO:0007669"/>
    <property type="project" value="InterPro"/>
</dbReference>
<organism evidence="7 8">
    <name type="scientific">Glaciibacter psychrotolerans</name>
    <dbReference type="NCBI Taxonomy" id="670054"/>
    <lineage>
        <taxon>Bacteria</taxon>
        <taxon>Bacillati</taxon>
        <taxon>Actinomycetota</taxon>
        <taxon>Actinomycetes</taxon>
        <taxon>Micrococcales</taxon>
        <taxon>Microbacteriaceae</taxon>
        <taxon>Glaciibacter</taxon>
    </lineage>
</organism>
<evidence type="ECO:0000313" key="8">
    <source>
        <dbReference type="Proteomes" id="UP000537260"/>
    </source>
</evidence>
<feature type="domain" description="ABC transporter" evidence="6">
    <location>
        <begin position="4"/>
        <end position="229"/>
    </location>
</feature>
<keyword evidence="2" id="KW-0813">Transport</keyword>
<dbReference type="RefSeq" id="WP_179578982.1">
    <property type="nucleotide sequence ID" value="NZ_JACCFM010000001.1"/>
</dbReference>
<sequence length="233" mass="24193">MSTLELTDVTVSRGAGPVISNVSLTVTAGTITALVGPNGAGKTSLLEAVSGVIAPSSGSITLAGTPLAKVSRVGRARAGVIHIEQGRAVFPSLTVAENLRLTARNTTEVDEALAMFPELEKRRNSPTALLSGGEQQMVVLARSFAARPKFLLIDEMSLGLAPVVFMRLLPLVQRFAEQGVGVLLVEQFTHLALGVADDALVVASGRVSYQGGAQALLDSPELLHRAYLGGEAA</sequence>
<dbReference type="InterPro" id="IPR003439">
    <property type="entry name" value="ABC_transporter-like_ATP-bd"/>
</dbReference>
<dbReference type="EMBL" id="JACCFM010000001">
    <property type="protein sequence ID" value="NYJ20360.1"/>
    <property type="molecule type" value="Genomic_DNA"/>
</dbReference>
<evidence type="ECO:0000256" key="1">
    <source>
        <dbReference type="ARBA" id="ARBA00005417"/>
    </source>
</evidence>
<evidence type="ECO:0000259" key="6">
    <source>
        <dbReference type="PROSITE" id="PS50893"/>
    </source>
</evidence>
<dbReference type="SMART" id="SM00382">
    <property type="entry name" value="AAA"/>
    <property type="match status" value="1"/>
</dbReference>
<keyword evidence="5" id="KW-0029">Amino-acid transport</keyword>
<dbReference type="PROSITE" id="PS50893">
    <property type="entry name" value="ABC_TRANSPORTER_2"/>
    <property type="match status" value="1"/>
</dbReference>
<comment type="similarity">
    <text evidence="1">Belongs to the ABC transporter superfamily.</text>
</comment>
<dbReference type="PANTHER" id="PTHR43820:SF4">
    <property type="entry name" value="HIGH-AFFINITY BRANCHED-CHAIN AMINO ACID TRANSPORT ATP-BINDING PROTEIN LIVF"/>
    <property type="match status" value="1"/>
</dbReference>
<name>A0A7Z0J6G6_9MICO</name>
<dbReference type="GO" id="GO:0015658">
    <property type="term" value="F:branched-chain amino acid transmembrane transporter activity"/>
    <property type="evidence" value="ECO:0007669"/>
    <property type="project" value="TreeGrafter"/>
</dbReference>
<proteinExistence type="inferred from homology"/>
<gene>
    <name evidence="7" type="ORF">HNR05_002151</name>
</gene>
<dbReference type="GO" id="GO:0015807">
    <property type="term" value="P:L-amino acid transport"/>
    <property type="evidence" value="ECO:0007669"/>
    <property type="project" value="TreeGrafter"/>
</dbReference>
<dbReference type="InterPro" id="IPR052156">
    <property type="entry name" value="BCAA_Transport_ATP-bd_LivF"/>
</dbReference>
<evidence type="ECO:0000256" key="5">
    <source>
        <dbReference type="ARBA" id="ARBA00022970"/>
    </source>
</evidence>
<evidence type="ECO:0000313" key="7">
    <source>
        <dbReference type="EMBL" id="NYJ20360.1"/>
    </source>
</evidence>
<keyword evidence="3" id="KW-0547">Nucleotide-binding</keyword>
<dbReference type="PROSITE" id="PS00211">
    <property type="entry name" value="ABC_TRANSPORTER_1"/>
    <property type="match status" value="1"/>
</dbReference>